<accession>A0A8J5BT40</accession>
<name>A0A8J5BT40_CHIOP</name>
<evidence type="ECO:0000313" key="2">
    <source>
        <dbReference type="Proteomes" id="UP000770661"/>
    </source>
</evidence>
<keyword evidence="2" id="KW-1185">Reference proteome</keyword>
<gene>
    <name evidence="1" type="ORF">GWK47_024658</name>
</gene>
<evidence type="ECO:0000313" key="1">
    <source>
        <dbReference type="EMBL" id="KAG0704644.1"/>
    </source>
</evidence>
<comment type="caution">
    <text evidence="1">The sequence shown here is derived from an EMBL/GenBank/DDBJ whole genome shotgun (WGS) entry which is preliminary data.</text>
</comment>
<organism evidence="1 2">
    <name type="scientific">Chionoecetes opilio</name>
    <name type="common">Atlantic snow crab</name>
    <name type="synonym">Cancer opilio</name>
    <dbReference type="NCBI Taxonomy" id="41210"/>
    <lineage>
        <taxon>Eukaryota</taxon>
        <taxon>Metazoa</taxon>
        <taxon>Ecdysozoa</taxon>
        <taxon>Arthropoda</taxon>
        <taxon>Crustacea</taxon>
        <taxon>Multicrustacea</taxon>
        <taxon>Malacostraca</taxon>
        <taxon>Eumalacostraca</taxon>
        <taxon>Eucarida</taxon>
        <taxon>Decapoda</taxon>
        <taxon>Pleocyemata</taxon>
        <taxon>Brachyura</taxon>
        <taxon>Eubrachyura</taxon>
        <taxon>Majoidea</taxon>
        <taxon>Majidae</taxon>
        <taxon>Chionoecetes</taxon>
    </lineage>
</organism>
<dbReference type="AlphaFoldDB" id="A0A8J5BT40"/>
<protein>
    <submittedName>
        <fullName evidence="1">Uncharacterized protein</fullName>
    </submittedName>
</protein>
<dbReference type="Proteomes" id="UP000770661">
    <property type="component" value="Unassembled WGS sequence"/>
</dbReference>
<reference evidence="1" key="1">
    <citation type="submission" date="2020-07" db="EMBL/GenBank/DDBJ databases">
        <title>The High-quality genome of the commercially important snow crab, Chionoecetes opilio.</title>
        <authorList>
            <person name="Jeong J.-H."/>
            <person name="Ryu S."/>
        </authorList>
    </citation>
    <scope>NUCLEOTIDE SEQUENCE</scope>
    <source>
        <strain evidence="1">MADBK_172401_WGS</strain>
        <tissue evidence="1">Digestive gland</tissue>
    </source>
</reference>
<proteinExistence type="predicted"/>
<sequence length="130" mass="13384">MGAGASSSTSTWGGGGGGVSRSGLVLLLRQGHLVIVSGAAVSSFLGAVARGGGRDGSSSRLGCCCGAVEPGILLSLEGHRRFQAWCPALQLGQRGTGRSPPSRRRRMQSLVACSPLQTPHSSRCRGHWSW</sequence>
<dbReference type="EMBL" id="JACEEZ010025107">
    <property type="protein sequence ID" value="KAG0704644.1"/>
    <property type="molecule type" value="Genomic_DNA"/>
</dbReference>